<evidence type="ECO:0000256" key="10">
    <source>
        <dbReference type="RuleBase" id="RU000594"/>
    </source>
</evidence>
<evidence type="ECO:0000256" key="5">
    <source>
        <dbReference type="ARBA" id="ARBA00022750"/>
    </source>
</evidence>
<feature type="active site" evidence="9">
    <location>
        <position position="133"/>
    </location>
</feature>
<evidence type="ECO:0000256" key="2">
    <source>
        <dbReference type="ARBA" id="ARBA00022475"/>
    </source>
</evidence>
<keyword evidence="6 9" id="KW-0378">Hydrolase</keyword>
<evidence type="ECO:0000256" key="11">
    <source>
        <dbReference type="RuleBase" id="RU004181"/>
    </source>
</evidence>
<comment type="subcellular location">
    <subcellularLocation>
        <location evidence="9">Cell membrane</location>
        <topology evidence="9">Multi-pass membrane protein</topology>
    </subcellularLocation>
</comment>
<keyword evidence="3 9" id="KW-0645">Protease</keyword>
<dbReference type="GO" id="GO:0004190">
    <property type="term" value="F:aspartic-type endopeptidase activity"/>
    <property type="evidence" value="ECO:0007669"/>
    <property type="project" value="UniProtKB-UniRule"/>
</dbReference>
<dbReference type="HAMAP" id="MF_00161">
    <property type="entry name" value="LspA"/>
    <property type="match status" value="1"/>
</dbReference>
<organism evidence="13 14">
    <name type="scientific">Devosia sediminis</name>
    <dbReference type="NCBI Taxonomy" id="2798801"/>
    <lineage>
        <taxon>Bacteria</taxon>
        <taxon>Pseudomonadati</taxon>
        <taxon>Pseudomonadota</taxon>
        <taxon>Alphaproteobacteria</taxon>
        <taxon>Hyphomicrobiales</taxon>
        <taxon>Devosiaceae</taxon>
        <taxon>Devosia</taxon>
    </lineage>
</organism>
<dbReference type="GO" id="GO:0006508">
    <property type="term" value="P:proteolysis"/>
    <property type="evidence" value="ECO:0007669"/>
    <property type="project" value="UniProtKB-KW"/>
</dbReference>
<feature type="transmembrane region" description="Helical" evidence="9">
    <location>
        <begin position="61"/>
        <end position="81"/>
    </location>
</feature>
<feature type="active site" evidence="9">
    <location>
        <position position="115"/>
    </location>
</feature>
<evidence type="ECO:0000256" key="1">
    <source>
        <dbReference type="ARBA" id="ARBA00006139"/>
    </source>
</evidence>
<evidence type="ECO:0000313" key="14">
    <source>
        <dbReference type="Proteomes" id="UP000602124"/>
    </source>
</evidence>
<comment type="pathway">
    <text evidence="9">Protein modification; lipoprotein biosynthesis (signal peptide cleavage).</text>
</comment>
<evidence type="ECO:0000256" key="9">
    <source>
        <dbReference type="HAMAP-Rule" id="MF_00161"/>
    </source>
</evidence>
<evidence type="ECO:0000256" key="4">
    <source>
        <dbReference type="ARBA" id="ARBA00022692"/>
    </source>
</evidence>
<dbReference type="EMBL" id="JAEKMH010000008">
    <property type="protein sequence ID" value="MBJ3787030.1"/>
    <property type="molecule type" value="Genomic_DNA"/>
</dbReference>
<dbReference type="Pfam" id="PF01252">
    <property type="entry name" value="Peptidase_A8"/>
    <property type="match status" value="1"/>
</dbReference>
<evidence type="ECO:0000256" key="3">
    <source>
        <dbReference type="ARBA" id="ARBA00022670"/>
    </source>
</evidence>
<comment type="caution">
    <text evidence="13">The sequence shown here is derived from an EMBL/GenBank/DDBJ whole genome shotgun (WGS) entry which is preliminary data.</text>
</comment>
<keyword evidence="14" id="KW-1185">Reference proteome</keyword>
<dbReference type="AlphaFoldDB" id="A0A934J1C6"/>
<keyword evidence="7 9" id="KW-1133">Transmembrane helix</keyword>
<evidence type="ECO:0000256" key="6">
    <source>
        <dbReference type="ARBA" id="ARBA00022801"/>
    </source>
</evidence>
<proteinExistence type="inferred from homology"/>
<dbReference type="GO" id="GO:0005886">
    <property type="term" value="C:plasma membrane"/>
    <property type="evidence" value="ECO:0007669"/>
    <property type="project" value="UniProtKB-SubCell"/>
</dbReference>
<name>A0A934J1C6_9HYPH</name>
<comment type="catalytic activity">
    <reaction evidence="9 10">
        <text>Release of signal peptides from bacterial membrane prolipoproteins. Hydrolyzes -Xaa-Yaa-Zaa-|-(S,diacylglyceryl)Cys-, in which Xaa is hydrophobic (preferably Leu), and Yaa (Ala or Ser) and Zaa (Gly or Ala) have small, neutral side chains.</text>
        <dbReference type="EC" id="3.4.23.36"/>
    </reaction>
</comment>
<evidence type="ECO:0000256" key="8">
    <source>
        <dbReference type="ARBA" id="ARBA00023136"/>
    </source>
</evidence>
<protein>
    <recommendedName>
        <fullName evidence="9">Lipoprotein signal peptidase</fullName>
        <ecNumber evidence="9">3.4.23.36</ecNumber>
    </recommendedName>
    <alternativeName>
        <fullName evidence="9">Prolipoprotein signal peptidase</fullName>
    </alternativeName>
    <alternativeName>
        <fullName evidence="9">Signal peptidase II</fullName>
        <shortName evidence="9">SPase II</shortName>
    </alternativeName>
</protein>
<dbReference type="Proteomes" id="UP000602124">
    <property type="component" value="Unassembled WGS sequence"/>
</dbReference>
<comment type="function">
    <text evidence="9 10">This protein specifically catalyzes the removal of signal peptides from prolipoproteins.</text>
</comment>
<evidence type="ECO:0000256" key="12">
    <source>
        <dbReference type="SAM" id="MobiDB-lite"/>
    </source>
</evidence>
<gene>
    <name evidence="9 13" type="primary">lspA</name>
    <name evidence="13" type="ORF">JEQ47_20095</name>
</gene>
<feature type="region of interest" description="Disordered" evidence="12">
    <location>
        <begin position="159"/>
        <end position="182"/>
    </location>
</feature>
<dbReference type="PROSITE" id="PS00855">
    <property type="entry name" value="SPASE_II"/>
    <property type="match status" value="1"/>
</dbReference>
<reference evidence="13" key="1">
    <citation type="submission" date="2020-12" db="EMBL/GenBank/DDBJ databases">
        <title>Devosia sp. MSA67 isolated from Mo River.</title>
        <authorList>
            <person name="Ma F."/>
            <person name="Zi Z."/>
        </authorList>
    </citation>
    <scope>NUCLEOTIDE SEQUENCE</scope>
    <source>
        <strain evidence="13">MSA67</strain>
    </source>
</reference>
<dbReference type="EC" id="3.4.23.36" evidence="9"/>
<sequence length="649" mass="70367">MSNRDSSLFLVLGVIGVDASTKEAALMYLDGAGVPVLPVLNLTLGFNTGVSFGMFAADGPGGWWAIVLVTLVVSAVVAWLWHRSRGRLERFGYAAILGGALGNLVDRIPDGAVTDFIDLHAGGWHFPTFNLADVGITAGVVMLLMATITGAFAGHTAPGAGAPNPSKGGHGRERRDGAGSVGIEQRGARAVEDVTLLAHVNRRQLQRAVEDVRALLEVAPEGDMGAGGVPREVCLRHAEWQQLQLHGPIAAPEALANQGVEFLDAVVGHGVATHRLAVAVDHQVAAGASPSLVELVRETHVERQEVVRLRVHQGWGHVVEAFRRLVVAFLDLGSERTRPFADRIGLEQGVPAGVGALPHLELGTLLEHPDHHRFGRRGTDRRHLVHQSLRQWNVVTIVADELAAADKEYGYDHGRDELKKASGHGSPVQFRVTISDQGYPIMSLVLAGCVLRHCAVSSRDKEITMNADDIVALEPYDYENKILAQWEDEGVLIVLRADSHKRRLKKDDFVTAIASWKDPAGNSKSFEGPYRIEFKDGNFALVQDWWAARYFDAKPKDADAIDAIAVVKRIIGEEAPAAAAAHKLKLVVARHRQELLAYVCQPSETSTRTSGAHTDLEHVQAMANAFMALYPESDLDLPFDRSDRSGLTL</sequence>
<dbReference type="InterPro" id="IPR001872">
    <property type="entry name" value="Peptidase_A8"/>
</dbReference>
<evidence type="ECO:0000313" key="13">
    <source>
        <dbReference type="EMBL" id="MBJ3787030.1"/>
    </source>
</evidence>
<dbReference type="NCBIfam" id="TIGR00077">
    <property type="entry name" value="lspA"/>
    <property type="match status" value="1"/>
</dbReference>
<dbReference type="PRINTS" id="PR00781">
    <property type="entry name" value="LIPOSIGPTASE"/>
</dbReference>
<keyword evidence="5 9" id="KW-0064">Aspartyl protease</keyword>
<dbReference type="PANTHER" id="PTHR33695">
    <property type="entry name" value="LIPOPROTEIN SIGNAL PEPTIDASE"/>
    <property type="match status" value="1"/>
</dbReference>
<evidence type="ECO:0000256" key="7">
    <source>
        <dbReference type="ARBA" id="ARBA00022989"/>
    </source>
</evidence>
<comment type="similarity">
    <text evidence="1 9 11">Belongs to the peptidase A8 family.</text>
</comment>
<comment type="caution">
    <text evidence="9">Lacks conserved residue(s) required for the propagation of feature annotation.</text>
</comment>
<keyword evidence="8 9" id="KW-0472">Membrane</keyword>
<dbReference type="PANTHER" id="PTHR33695:SF1">
    <property type="entry name" value="LIPOPROTEIN SIGNAL PEPTIDASE"/>
    <property type="match status" value="1"/>
</dbReference>
<accession>A0A934J1C6</accession>
<keyword evidence="2 9" id="KW-1003">Cell membrane</keyword>
<keyword evidence="4 9" id="KW-0812">Transmembrane</keyword>